<comment type="caution">
    <text evidence="1">The sequence shown here is derived from an EMBL/GenBank/DDBJ whole genome shotgun (WGS) entry which is preliminary data.</text>
</comment>
<dbReference type="InterPro" id="IPR036237">
    <property type="entry name" value="Xyl_isomerase-like_sf"/>
</dbReference>
<keyword evidence="2" id="KW-1185">Reference proteome</keyword>
<evidence type="ECO:0000313" key="1">
    <source>
        <dbReference type="EMBL" id="MBP1046046.1"/>
    </source>
</evidence>
<dbReference type="Proteomes" id="UP000673375">
    <property type="component" value="Unassembled WGS sequence"/>
</dbReference>
<name>A0ABS4CIU1_9ENTE</name>
<protein>
    <recommendedName>
        <fullName evidence="3">Sugar phosphate isomerase/epimerase</fullName>
    </recommendedName>
</protein>
<evidence type="ECO:0000313" key="2">
    <source>
        <dbReference type="Proteomes" id="UP000673375"/>
    </source>
</evidence>
<organism evidence="1 2">
    <name type="scientific">Enterococcus larvae</name>
    <dbReference type="NCBI Taxonomy" id="2794352"/>
    <lineage>
        <taxon>Bacteria</taxon>
        <taxon>Bacillati</taxon>
        <taxon>Bacillota</taxon>
        <taxon>Bacilli</taxon>
        <taxon>Lactobacillales</taxon>
        <taxon>Enterococcaceae</taxon>
        <taxon>Enterococcus</taxon>
    </lineage>
</organism>
<reference evidence="1 2" key="1">
    <citation type="submission" date="2020-12" db="EMBL/GenBank/DDBJ databases">
        <title>Vagococcus allomyrinae sp. nov. and Enterococcus lavae sp. nov., isolated from the larvae of Allomyrina dichotoma.</title>
        <authorList>
            <person name="Lee S.D."/>
        </authorList>
    </citation>
    <scope>NUCLEOTIDE SEQUENCE [LARGE SCALE GENOMIC DNA]</scope>
    <source>
        <strain evidence="1 2">BWM-S5</strain>
    </source>
</reference>
<accession>A0ABS4CIU1</accession>
<sequence>MAKIFINTIVKENTLTQKEFIRQLAELQLPIDGIEIRREMLSELPKERKKELIEIAELAKENNWTMMYSVPESLFLTQGINPAFDVWVKELQLFNGESMKVNTGDVASILSVDGKRIKELIAEAGIRVTIENDQTAENGTFEATKQALTNISEAKLPIGYTFDVGNWLVMGESPEAAYRQLQETIDVIHLKNMDEESKSVLLDEGIAEWPLFIKGQEIIVLEYPMKLSEIANEIKRVIEEEN</sequence>
<dbReference type="RefSeq" id="WP_209556872.1">
    <property type="nucleotide sequence ID" value="NZ_JAEDXU010000003.1"/>
</dbReference>
<dbReference type="EMBL" id="JAEDXU010000003">
    <property type="protein sequence ID" value="MBP1046046.1"/>
    <property type="molecule type" value="Genomic_DNA"/>
</dbReference>
<gene>
    <name evidence="1" type="ORF">I6N96_07105</name>
</gene>
<dbReference type="Gene3D" id="3.20.20.150">
    <property type="entry name" value="Divalent-metal-dependent TIM barrel enzymes"/>
    <property type="match status" value="1"/>
</dbReference>
<evidence type="ECO:0008006" key="3">
    <source>
        <dbReference type="Google" id="ProtNLM"/>
    </source>
</evidence>
<dbReference type="SUPFAM" id="SSF51658">
    <property type="entry name" value="Xylose isomerase-like"/>
    <property type="match status" value="1"/>
</dbReference>
<proteinExistence type="predicted"/>